<reference evidence="1 2" key="1">
    <citation type="journal article" date="2014" name="Emerg. Infect. Dis.">
        <title>High-level Relatedness among Mycobacterium abscessus subsp. massiliense Strains from Widely Separated Outbreaks.</title>
        <authorList>
            <person name="Tettelin H."/>
            <person name="Davidson R.M."/>
            <person name="Agrawal S."/>
            <person name="Aitken M.L."/>
            <person name="Shallom S."/>
            <person name="Hasan N.A."/>
            <person name="Strong M."/>
            <person name="Nogueira de Moura V.C."/>
            <person name="De Groote M.A."/>
            <person name="Duarte R.S."/>
            <person name="Hine E."/>
            <person name="Parankush S."/>
            <person name="Su Q."/>
            <person name="Daugherty S.C."/>
            <person name="Fraser C.M."/>
            <person name="Brown-Elliott B.A."/>
            <person name="Wallace R.J.Jr."/>
            <person name="Holland S.M."/>
            <person name="Sampaio E.P."/>
            <person name="Olivier K.N."/>
            <person name="Jackson M."/>
            <person name="Zelazny A.M."/>
        </authorList>
    </citation>
    <scope>NUCLEOTIDE SEQUENCE [LARGE SCALE GENOMIC DNA]</scope>
    <source>
        <strain evidence="1 2">MAB_091912_2446</strain>
    </source>
</reference>
<sequence length="48" mass="5482">MTHEIFALEHIHDLQGVARRAAEVLEHLSSAKHHLADLKPWMWASRAA</sequence>
<organism evidence="1 2">
    <name type="scientific">Mycobacteroides abscessus MAB_091912_2446</name>
    <dbReference type="NCBI Taxonomy" id="1335414"/>
    <lineage>
        <taxon>Bacteria</taxon>
        <taxon>Bacillati</taxon>
        <taxon>Actinomycetota</taxon>
        <taxon>Actinomycetes</taxon>
        <taxon>Mycobacteriales</taxon>
        <taxon>Mycobacteriaceae</taxon>
        <taxon>Mycobacteroides</taxon>
        <taxon>Mycobacteroides abscessus</taxon>
    </lineage>
</organism>
<name>A0A829LYJ8_9MYCO</name>
<proteinExistence type="predicted"/>
<comment type="caution">
    <text evidence="1">The sequence shown here is derived from an EMBL/GenBank/DDBJ whole genome shotgun (WGS) entry which is preliminary data.</text>
</comment>
<evidence type="ECO:0000313" key="1">
    <source>
        <dbReference type="EMBL" id="ESV60959.1"/>
    </source>
</evidence>
<gene>
    <name evidence="1" type="ORF">L833_3344</name>
</gene>
<evidence type="ECO:0000313" key="2">
    <source>
        <dbReference type="Proteomes" id="UP000018502"/>
    </source>
</evidence>
<dbReference type="EMBL" id="AYTF01000002">
    <property type="protein sequence ID" value="ESV60959.1"/>
    <property type="molecule type" value="Genomic_DNA"/>
</dbReference>
<dbReference type="Proteomes" id="UP000018502">
    <property type="component" value="Unassembled WGS sequence"/>
</dbReference>
<accession>A0A829LYJ8</accession>
<protein>
    <submittedName>
        <fullName evidence="1">Uncharacterized protein</fullName>
    </submittedName>
</protein>
<dbReference type="AlphaFoldDB" id="A0A829LYJ8"/>